<keyword evidence="2" id="KW-1185">Reference proteome</keyword>
<dbReference type="AlphaFoldDB" id="A0AAV5LQU2"/>
<dbReference type="Proteomes" id="UP001054252">
    <property type="component" value="Unassembled WGS sequence"/>
</dbReference>
<organism evidence="1 2">
    <name type="scientific">Rubroshorea leprosula</name>
    <dbReference type="NCBI Taxonomy" id="152421"/>
    <lineage>
        <taxon>Eukaryota</taxon>
        <taxon>Viridiplantae</taxon>
        <taxon>Streptophyta</taxon>
        <taxon>Embryophyta</taxon>
        <taxon>Tracheophyta</taxon>
        <taxon>Spermatophyta</taxon>
        <taxon>Magnoliopsida</taxon>
        <taxon>eudicotyledons</taxon>
        <taxon>Gunneridae</taxon>
        <taxon>Pentapetalae</taxon>
        <taxon>rosids</taxon>
        <taxon>malvids</taxon>
        <taxon>Malvales</taxon>
        <taxon>Dipterocarpaceae</taxon>
        <taxon>Rubroshorea</taxon>
    </lineage>
</organism>
<evidence type="ECO:0000313" key="1">
    <source>
        <dbReference type="EMBL" id="GKV39835.1"/>
    </source>
</evidence>
<name>A0AAV5LQU2_9ROSI</name>
<evidence type="ECO:0000313" key="2">
    <source>
        <dbReference type="Proteomes" id="UP001054252"/>
    </source>
</evidence>
<reference evidence="1 2" key="1">
    <citation type="journal article" date="2021" name="Commun. Biol.">
        <title>The genome of Shorea leprosula (Dipterocarpaceae) highlights the ecological relevance of drought in aseasonal tropical rainforests.</title>
        <authorList>
            <person name="Ng K.K.S."/>
            <person name="Kobayashi M.J."/>
            <person name="Fawcett J.A."/>
            <person name="Hatakeyama M."/>
            <person name="Paape T."/>
            <person name="Ng C.H."/>
            <person name="Ang C.C."/>
            <person name="Tnah L.H."/>
            <person name="Lee C.T."/>
            <person name="Nishiyama T."/>
            <person name="Sese J."/>
            <person name="O'Brien M.J."/>
            <person name="Copetti D."/>
            <person name="Mohd Noor M.I."/>
            <person name="Ong R.C."/>
            <person name="Putra M."/>
            <person name="Sireger I.Z."/>
            <person name="Indrioko S."/>
            <person name="Kosugi Y."/>
            <person name="Izuno A."/>
            <person name="Isagi Y."/>
            <person name="Lee S.L."/>
            <person name="Shimizu K.K."/>
        </authorList>
    </citation>
    <scope>NUCLEOTIDE SEQUENCE [LARGE SCALE GENOMIC DNA]</scope>
    <source>
        <strain evidence="1">214</strain>
    </source>
</reference>
<sequence>MPIGLFSNHPIINHHHKASLDRLCQCAKSTRHCIQQLSHVRATSSTLDYIGQEPVTQIISTSVMFP</sequence>
<dbReference type="EMBL" id="BPVZ01000137">
    <property type="protein sequence ID" value="GKV39835.1"/>
    <property type="molecule type" value="Genomic_DNA"/>
</dbReference>
<comment type="caution">
    <text evidence="1">The sequence shown here is derived from an EMBL/GenBank/DDBJ whole genome shotgun (WGS) entry which is preliminary data.</text>
</comment>
<protein>
    <submittedName>
        <fullName evidence="1">Uncharacterized protein</fullName>
    </submittedName>
</protein>
<accession>A0AAV5LQU2</accession>
<proteinExistence type="predicted"/>
<gene>
    <name evidence="1" type="ORF">SLEP1_g47549</name>
</gene>